<evidence type="ECO:0000256" key="7">
    <source>
        <dbReference type="ARBA" id="ARBA00022622"/>
    </source>
</evidence>
<feature type="chain" id="PRO_5040193442" description="CFEM domain-containing protein" evidence="18">
    <location>
        <begin position="23"/>
        <end position="258"/>
    </location>
</feature>
<evidence type="ECO:0000313" key="21">
    <source>
        <dbReference type="Proteomes" id="UP000799444"/>
    </source>
</evidence>
<feature type="domain" description="CFEM" evidence="19">
    <location>
        <begin position="3"/>
        <end position="115"/>
    </location>
</feature>
<feature type="binding site" description="axial binding residue" evidence="15">
    <location>
        <position position="47"/>
    </location>
    <ligand>
        <name>heme</name>
        <dbReference type="ChEBI" id="CHEBI:30413"/>
    </ligand>
    <ligandPart>
        <name>Fe</name>
        <dbReference type="ChEBI" id="CHEBI:18248"/>
    </ligandPart>
</feature>
<keyword evidence="12 15" id="KW-1015">Disulfide bond</keyword>
<evidence type="ECO:0000256" key="9">
    <source>
        <dbReference type="ARBA" id="ARBA00022729"/>
    </source>
</evidence>
<feature type="disulfide bond" evidence="15">
    <location>
        <begin position="52"/>
        <end position="85"/>
    </location>
</feature>
<keyword evidence="4" id="KW-1003">Cell membrane</keyword>
<dbReference type="PANTHER" id="PTHR37928">
    <property type="entry name" value="CFEM DOMAIN PROTEIN (AFU_ORTHOLOGUE AFUA_6G14090)"/>
    <property type="match status" value="1"/>
</dbReference>
<comment type="caution">
    <text evidence="20">The sequence shown here is derived from an EMBL/GenBank/DDBJ whole genome shotgun (WGS) entry which is preliminary data.</text>
</comment>
<evidence type="ECO:0000256" key="16">
    <source>
        <dbReference type="SAM" id="MobiDB-lite"/>
    </source>
</evidence>
<dbReference type="InterPro" id="IPR051735">
    <property type="entry name" value="CFEM_domain"/>
</dbReference>
<keyword evidence="10 15" id="KW-0408">Iron</keyword>
<evidence type="ECO:0000256" key="2">
    <source>
        <dbReference type="ARBA" id="ARBA00004613"/>
    </source>
</evidence>
<gene>
    <name evidence="20" type="ORF">EJ04DRAFT_586321</name>
</gene>
<dbReference type="PANTHER" id="PTHR37928:SF2">
    <property type="entry name" value="GPI ANCHORED CFEM DOMAIN PROTEIN (AFU_ORTHOLOGUE AFUA_6G10580)"/>
    <property type="match status" value="1"/>
</dbReference>
<dbReference type="Pfam" id="PF05730">
    <property type="entry name" value="CFEM"/>
    <property type="match status" value="1"/>
</dbReference>
<keyword evidence="7" id="KW-0336">GPI-anchor</keyword>
<sequence length="258" mass="25768">MKKMILTTGVLCFALLLTVCNAQDLSSLPTCATTCAAATKTSCSLFDPSCTCADQAYINAVTYCVRNTCSSSDHEKAAEYTKQVCDSVGISVTFPPLSATAAPTGVSSVGGAVASNTGPAAGAATGAVTGPGVSGATSSPETSAGASKGKSLSAGAAAGIGVGATLGLIAVAVGAFLVGRRRKQKGVETTKGSDSVEGAGAETHEVERGARESKGQVWQHVGEMDGGGVRRGEEIDGRGVDRSVVKGWGEHGEVHELK</sequence>
<feature type="signal peptide" evidence="18">
    <location>
        <begin position="1"/>
        <end position="22"/>
    </location>
</feature>
<dbReference type="InterPro" id="IPR008427">
    <property type="entry name" value="Extracellular_membr_CFEM_dom"/>
</dbReference>
<name>A0A9P4QT35_9PLEO</name>
<feature type="region of interest" description="Disordered" evidence="16">
    <location>
        <begin position="182"/>
        <end position="212"/>
    </location>
</feature>
<evidence type="ECO:0000256" key="15">
    <source>
        <dbReference type="PROSITE-ProRule" id="PRU01356"/>
    </source>
</evidence>
<keyword evidence="21" id="KW-1185">Reference proteome</keyword>
<evidence type="ECO:0000256" key="13">
    <source>
        <dbReference type="ARBA" id="ARBA00023180"/>
    </source>
</evidence>
<evidence type="ECO:0000256" key="3">
    <source>
        <dbReference type="ARBA" id="ARBA00010031"/>
    </source>
</evidence>
<keyword evidence="11 17" id="KW-0472">Membrane</keyword>
<evidence type="ECO:0000256" key="6">
    <source>
        <dbReference type="ARBA" id="ARBA00022617"/>
    </source>
</evidence>
<feature type="transmembrane region" description="Helical" evidence="17">
    <location>
        <begin position="156"/>
        <end position="178"/>
    </location>
</feature>
<organism evidence="20 21">
    <name type="scientific">Polyplosphaeria fusca</name>
    <dbReference type="NCBI Taxonomy" id="682080"/>
    <lineage>
        <taxon>Eukaryota</taxon>
        <taxon>Fungi</taxon>
        <taxon>Dikarya</taxon>
        <taxon>Ascomycota</taxon>
        <taxon>Pezizomycotina</taxon>
        <taxon>Dothideomycetes</taxon>
        <taxon>Pleosporomycetidae</taxon>
        <taxon>Pleosporales</taxon>
        <taxon>Tetraplosphaeriaceae</taxon>
        <taxon>Polyplosphaeria</taxon>
    </lineage>
</organism>
<keyword evidence="8 15" id="KW-0479">Metal-binding</keyword>
<evidence type="ECO:0000256" key="4">
    <source>
        <dbReference type="ARBA" id="ARBA00022475"/>
    </source>
</evidence>
<dbReference type="SMART" id="SM00747">
    <property type="entry name" value="CFEM"/>
    <property type="match status" value="1"/>
</dbReference>
<evidence type="ECO:0000256" key="8">
    <source>
        <dbReference type="ARBA" id="ARBA00022723"/>
    </source>
</evidence>
<evidence type="ECO:0000256" key="5">
    <source>
        <dbReference type="ARBA" id="ARBA00022525"/>
    </source>
</evidence>
<feature type="region of interest" description="Disordered" evidence="16">
    <location>
        <begin position="120"/>
        <end position="149"/>
    </location>
</feature>
<reference evidence="20" key="1">
    <citation type="journal article" date="2020" name="Stud. Mycol.">
        <title>101 Dothideomycetes genomes: a test case for predicting lifestyles and emergence of pathogens.</title>
        <authorList>
            <person name="Haridas S."/>
            <person name="Albert R."/>
            <person name="Binder M."/>
            <person name="Bloem J."/>
            <person name="Labutti K."/>
            <person name="Salamov A."/>
            <person name="Andreopoulos B."/>
            <person name="Baker S."/>
            <person name="Barry K."/>
            <person name="Bills G."/>
            <person name="Bluhm B."/>
            <person name="Cannon C."/>
            <person name="Castanera R."/>
            <person name="Culley D."/>
            <person name="Daum C."/>
            <person name="Ezra D."/>
            <person name="Gonzalez J."/>
            <person name="Henrissat B."/>
            <person name="Kuo A."/>
            <person name="Liang C."/>
            <person name="Lipzen A."/>
            <person name="Lutzoni F."/>
            <person name="Magnuson J."/>
            <person name="Mondo S."/>
            <person name="Nolan M."/>
            <person name="Ohm R."/>
            <person name="Pangilinan J."/>
            <person name="Park H.-J."/>
            <person name="Ramirez L."/>
            <person name="Alfaro M."/>
            <person name="Sun H."/>
            <person name="Tritt A."/>
            <person name="Yoshinaga Y."/>
            <person name="Zwiers L.-H."/>
            <person name="Turgeon B."/>
            <person name="Goodwin S."/>
            <person name="Spatafora J."/>
            <person name="Crous P."/>
            <person name="Grigoriev I."/>
        </authorList>
    </citation>
    <scope>NUCLEOTIDE SEQUENCE</scope>
    <source>
        <strain evidence="20">CBS 125425</strain>
    </source>
</reference>
<evidence type="ECO:0000256" key="12">
    <source>
        <dbReference type="ARBA" id="ARBA00023157"/>
    </source>
</evidence>
<comment type="subcellular location">
    <subcellularLocation>
        <location evidence="1">Cell membrane</location>
        <topology evidence="1">Lipid-anchor</topology>
        <topology evidence="1">GPI-anchor</topology>
    </subcellularLocation>
    <subcellularLocation>
        <location evidence="2">Secreted</location>
    </subcellularLocation>
</comment>
<keyword evidence="9 18" id="KW-0732">Signal</keyword>
<evidence type="ECO:0000256" key="18">
    <source>
        <dbReference type="SAM" id="SignalP"/>
    </source>
</evidence>
<keyword evidence="14" id="KW-0449">Lipoprotein</keyword>
<evidence type="ECO:0000256" key="14">
    <source>
        <dbReference type="ARBA" id="ARBA00023288"/>
    </source>
</evidence>
<dbReference type="GO" id="GO:0005886">
    <property type="term" value="C:plasma membrane"/>
    <property type="evidence" value="ECO:0007669"/>
    <property type="project" value="UniProtKB-SubCell"/>
</dbReference>
<feature type="disulfide bond" evidence="15">
    <location>
        <begin position="43"/>
        <end position="50"/>
    </location>
</feature>
<evidence type="ECO:0000256" key="17">
    <source>
        <dbReference type="SAM" id="Phobius"/>
    </source>
</evidence>
<evidence type="ECO:0000259" key="19">
    <source>
        <dbReference type="PROSITE" id="PS52012"/>
    </source>
</evidence>
<accession>A0A9P4QT35</accession>
<dbReference type="AlphaFoldDB" id="A0A9P4QT35"/>
<evidence type="ECO:0000256" key="10">
    <source>
        <dbReference type="ARBA" id="ARBA00023004"/>
    </source>
</evidence>
<dbReference type="GO" id="GO:0046872">
    <property type="term" value="F:metal ion binding"/>
    <property type="evidence" value="ECO:0007669"/>
    <property type="project" value="UniProtKB-UniRule"/>
</dbReference>
<evidence type="ECO:0000256" key="1">
    <source>
        <dbReference type="ARBA" id="ARBA00004609"/>
    </source>
</evidence>
<dbReference type="PROSITE" id="PS52012">
    <property type="entry name" value="CFEM"/>
    <property type="match status" value="1"/>
</dbReference>
<protein>
    <recommendedName>
        <fullName evidence="19">CFEM domain-containing protein</fullName>
    </recommendedName>
</protein>
<comment type="similarity">
    <text evidence="3">Belongs to the RBT5 family.</text>
</comment>
<proteinExistence type="inferred from homology"/>
<keyword evidence="5" id="KW-0964">Secreted</keyword>
<dbReference type="GO" id="GO:0005576">
    <property type="term" value="C:extracellular region"/>
    <property type="evidence" value="ECO:0007669"/>
    <property type="project" value="UniProtKB-SubCell"/>
</dbReference>
<evidence type="ECO:0000256" key="11">
    <source>
        <dbReference type="ARBA" id="ARBA00023136"/>
    </source>
</evidence>
<keyword evidence="13" id="KW-0325">Glycoprotein</keyword>
<keyword evidence="17" id="KW-0812">Transmembrane</keyword>
<dbReference type="Proteomes" id="UP000799444">
    <property type="component" value="Unassembled WGS sequence"/>
</dbReference>
<keyword evidence="17" id="KW-1133">Transmembrane helix</keyword>
<feature type="compositionally biased region" description="Basic and acidic residues" evidence="16">
    <location>
        <begin position="202"/>
        <end position="212"/>
    </location>
</feature>
<keyword evidence="6 15" id="KW-0349">Heme</keyword>
<dbReference type="GO" id="GO:0098552">
    <property type="term" value="C:side of membrane"/>
    <property type="evidence" value="ECO:0007669"/>
    <property type="project" value="UniProtKB-KW"/>
</dbReference>
<evidence type="ECO:0000313" key="20">
    <source>
        <dbReference type="EMBL" id="KAF2730417.1"/>
    </source>
</evidence>
<dbReference type="EMBL" id="ML996218">
    <property type="protein sequence ID" value="KAF2730417.1"/>
    <property type="molecule type" value="Genomic_DNA"/>
</dbReference>
<dbReference type="OrthoDB" id="3065412at2759"/>
<comment type="caution">
    <text evidence="15">Lacks conserved residue(s) required for the propagation of feature annotation.</text>
</comment>